<evidence type="ECO:0000256" key="6">
    <source>
        <dbReference type="SAM" id="Phobius"/>
    </source>
</evidence>
<dbReference type="EMBL" id="AMGY01000004">
    <property type="protein sequence ID" value="EXJ84877.1"/>
    <property type="molecule type" value="Genomic_DNA"/>
</dbReference>
<evidence type="ECO:0000256" key="1">
    <source>
        <dbReference type="ARBA" id="ARBA00004141"/>
    </source>
</evidence>
<dbReference type="PROSITE" id="PS00217">
    <property type="entry name" value="SUGAR_TRANSPORT_2"/>
    <property type="match status" value="1"/>
</dbReference>
<feature type="transmembrane region" description="Helical" evidence="6">
    <location>
        <begin position="310"/>
        <end position="330"/>
    </location>
</feature>
<feature type="transmembrane region" description="Helical" evidence="6">
    <location>
        <begin position="367"/>
        <end position="386"/>
    </location>
</feature>
<dbReference type="PROSITE" id="PS00216">
    <property type="entry name" value="SUGAR_TRANSPORT_1"/>
    <property type="match status" value="1"/>
</dbReference>
<dbReference type="PROSITE" id="PS50850">
    <property type="entry name" value="MFS"/>
    <property type="match status" value="1"/>
</dbReference>
<organism evidence="8 9">
    <name type="scientific">Capronia epimyces CBS 606.96</name>
    <dbReference type="NCBI Taxonomy" id="1182542"/>
    <lineage>
        <taxon>Eukaryota</taxon>
        <taxon>Fungi</taxon>
        <taxon>Dikarya</taxon>
        <taxon>Ascomycota</taxon>
        <taxon>Pezizomycotina</taxon>
        <taxon>Eurotiomycetes</taxon>
        <taxon>Chaetothyriomycetidae</taxon>
        <taxon>Chaetothyriales</taxon>
        <taxon>Herpotrichiellaceae</taxon>
        <taxon>Capronia</taxon>
    </lineage>
</organism>
<feature type="transmembrane region" description="Helical" evidence="6">
    <location>
        <begin position="7"/>
        <end position="33"/>
    </location>
</feature>
<dbReference type="HOGENOM" id="CLU_001265_30_13_1"/>
<keyword evidence="5 6" id="KW-0472">Membrane</keyword>
<dbReference type="InterPro" id="IPR050360">
    <property type="entry name" value="MFS_Sugar_Transporters"/>
</dbReference>
<reference evidence="8 9" key="1">
    <citation type="submission" date="2013-03" db="EMBL/GenBank/DDBJ databases">
        <title>The Genome Sequence of Capronia epimyces CBS 606.96.</title>
        <authorList>
            <consortium name="The Broad Institute Genomics Platform"/>
            <person name="Cuomo C."/>
            <person name="de Hoog S."/>
            <person name="Gorbushina A."/>
            <person name="Walker B."/>
            <person name="Young S.K."/>
            <person name="Zeng Q."/>
            <person name="Gargeya S."/>
            <person name="Fitzgerald M."/>
            <person name="Haas B."/>
            <person name="Abouelleil A."/>
            <person name="Allen A.W."/>
            <person name="Alvarado L."/>
            <person name="Arachchi H.M."/>
            <person name="Berlin A.M."/>
            <person name="Chapman S.B."/>
            <person name="Gainer-Dewar J."/>
            <person name="Goldberg J."/>
            <person name="Griggs A."/>
            <person name="Gujja S."/>
            <person name="Hansen M."/>
            <person name="Howarth C."/>
            <person name="Imamovic A."/>
            <person name="Ireland A."/>
            <person name="Larimer J."/>
            <person name="McCowan C."/>
            <person name="Murphy C."/>
            <person name="Pearson M."/>
            <person name="Poon T.W."/>
            <person name="Priest M."/>
            <person name="Roberts A."/>
            <person name="Saif S."/>
            <person name="Shea T."/>
            <person name="Sisk P."/>
            <person name="Sykes S."/>
            <person name="Wortman J."/>
            <person name="Nusbaum C."/>
            <person name="Birren B."/>
        </authorList>
    </citation>
    <scope>NUCLEOTIDE SEQUENCE [LARGE SCALE GENOMIC DNA]</scope>
    <source>
        <strain evidence="8 9">CBS 606.96</strain>
    </source>
</reference>
<dbReference type="Proteomes" id="UP000019478">
    <property type="component" value="Unassembled WGS sequence"/>
</dbReference>
<keyword evidence="9" id="KW-1185">Reference proteome</keyword>
<evidence type="ECO:0000256" key="5">
    <source>
        <dbReference type="ARBA" id="ARBA00023136"/>
    </source>
</evidence>
<dbReference type="eggNOG" id="KOG0254">
    <property type="taxonomic scope" value="Eukaryota"/>
</dbReference>
<dbReference type="InterPro" id="IPR020846">
    <property type="entry name" value="MFS_dom"/>
</dbReference>
<evidence type="ECO:0000313" key="8">
    <source>
        <dbReference type="EMBL" id="EXJ84877.1"/>
    </source>
</evidence>
<feature type="transmembrane region" description="Helical" evidence="6">
    <location>
        <begin position="407"/>
        <end position="425"/>
    </location>
</feature>
<feature type="transmembrane region" description="Helical" evidence="6">
    <location>
        <begin position="437"/>
        <end position="456"/>
    </location>
</feature>
<gene>
    <name evidence="8" type="ORF">A1O3_05552</name>
</gene>
<dbReference type="Gene3D" id="1.20.1250.20">
    <property type="entry name" value="MFS general substrate transporter like domains"/>
    <property type="match status" value="1"/>
</dbReference>
<feature type="transmembrane region" description="Helical" evidence="6">
    <location>
        <begin position="154"/>
        <end position="174"/>
    </location>
</feature>
<dbReference type="Pfam" id="PF00083">
    <property type="entry name" value="Sugar_tr"/>
    <property type="match status" value="1"/>
</dbReference>
<feature type="domain" description="Major facilitator superfamily (MFS) profile" evidence="7">
    <location>
        <begin position="11"/>
        <end position="460"/>
    </location>
</feature>
<dbReference type="RefSeq" id="XP_007733862.1">
    <property type="nucleotide sequence ID" value="XM_007735672.1"/>
</dbReference>
<dbReference type="OrthoDB" id="6133115at2759"/>
<accession>W9XWG3</accession>
<comment type="caution">
    <text evidence="8">The sequence shown here is derived from an EMBL/GenBank/DDBJ whole genome shotgun (WGS) entry which is preliminary data.</text>
</comment>
<sequence>METYTWYNIAVVCFAAFGSLFTGYSLAVFGFTIGQPTFYTSLGLVGDSSAPGYSYTNDIIGAANGVFFGTGFFGCFLAGWAGNRFGRVNGFRIASVTGIIGGTLQCGSQSPAMFLVARAVAGLAAGHTMAAMPTYFAEVSPPHSRGLITGAHAIFINLGYCTAGWIGFGCYFTPASEFAWRFPFAVIIIWSSCLLAGSFYVPESPRFLVQHDDHQKALKVLVRLHHDPRDPDDTFAHRELQLIMDSWEAEKEVVRTDGRWRLFTKKANRQRLLLAWLVMVGGQNLGPLVINTYNVLLYGSLGLGPTTSLLLSAVYNTVGLVIACIGGMIADRLGRRRALLSGYVSVTCVFAVLTGMIAKYNTTPTKGWAATATTFIYIFVTCYNSFVDLNQFTFATEIFPTHVRTQASAIAISGLFLTDILWLNLLPTALATIGWKYYLVFVCLAVVHTIYLFFYLPETGGWHLEEMDQAMAAGPGHSHSQAEEVDLAEKNLGGTSHVEAPSTANAVHIEGKE</sequence>
<dbReference type="GO" id="GO:0005351">
    <property type="term" value="F:carbohydrate:proton symporter activity"/>
    <property type="evidence" value="ECO:0007669"/>
    <property type="project" value="TreeGrafter"/>
</dbReference>
<feature type="transmembrane region" description="Helical" evidence="6">
    <location>
        <begin position="59"/>
        <end position="82"/>
    </location>
</feature>
<comment type="subcellular location">
    <subcellularLocation>
        <location evidence="1">Membrane</location>
        <topology evidence="1">Multi-pass membrane protein</topology>
    </subcellularLocation>
</comment>
<dbReference type="AlphaFoldDB" id="W9XWG3"/>
<proteinExistence type="inferred from homology"/>
<evidence type="ECO:0000256" key="2">
    <source>
        <dbReference type="ARBA" id="ARBA00010992"/>
    </source>
</evidence>
<feature type="transmembrane region" description="Helical" evidence="6">
    <location>
        <begin position="272"/>
        <end position="290"/>
    </location>
</feature>
<dbReference type="InterPro" id="IPR005828">
    <property type="entry name" value="MFS_sugar_transport-like"/>
</dbReference>
<dbReference type="InterPro" id="IPR005829">
    <property type="entry name" value="Sugar_transporter_CS"/>
</dbReference>
<keyword evidence="3 6" id="KW-0812">Transmembrane</keyword>
<dbReference type="GO" id="GO:0016020">
    <property type="term" value="C:membrane"/>
    <property type="evidence" value="ECO:0007669"/>
    <property type="project" value="UniProtKB-SubCell"/>
</dbReference>
<feature type="transmembrane region" description="Helical" evidence="6">
    <location>
        <begin position="180"/>
        <end position="201"/>
    </location>
</feature>
<comment type="similarity">
    <text evidence="2">Belongs to the major facilitator superfamily. Sugar transporter (TC 2.A.1.1) family.</text>
</comment>
<dbReference type="PANTHER" id="PTHR48022">
    <property type="entry name" value="PLASTIDIC GLUCOSE TRANSPORTER 4"/>
    <property type="match status" value="1"/>
</dbReference>
<evidence type="ECO:0000256" key="4">
    <source>
        <dbReference type="ARBA" id="ARBA00022989"/>
    </source>
</evidence>
<dbReference type="SUPFAM" id="SSF103473">
    <property type="entry name" value="MFS general substrate transporter"/>
    <property type="match status" value="1"/>
</dbReference>
<evidence type="ECO:0000313" key="9">
    <source>
        <dbReference type="Proteomes" id="UP000019478"/>
    </source>
</evidence>
<evidence type="ECO:0000259" key="7">
    <source>
        <dbReference type="PROSITE" id="PS50850"/>
    </source>
</evidence>
<name>W9XWG3_9EURO</name>
<dbReference type="InterPro" id="IPR036259">
    <property type="entry name" value="MFS_trans_sf"/>
</dbReference>
<feature type="transmembrane region" description="Helical" evidence="6">
    <location>
        <begin position="342"/>
        <end position="361"/>
    </location>
</feature>
<protein>
    <recommendedName>
        <fullName evidence="7">Major facilitator superfamily (MFS) profile domain-containing protein</fullName>
    </recommendedName>
</protein>
<evidence type="ECO:0000256" key="3">
    <source>
        <dbReference type="ARBA" id="ARBA00022692"/>
    </source>
</evidence>
<keyword evidence="4 6" id="KW-1133">Transmembrane helix</keyword>
<dbReference type="GeneID" id="19169662"/>
<dbReference type="PANTHER" id="PTHR48022:SF11">
    <property type="entry name" value="MONOSACCHARIDE TRANSPORTER (HXT8), PUTATIVE (AFU_ORTHOLOGUE AFUA_2G08120)-RELATED"/>
    <property type="match status" value="1"/>
</dbReference>